<dbReference type="SUPFAM" id="SSF53850">
    <property type="entry name" value="Periplasmic binding protein-like II"/>
    <property type="match status" value="1"/>
</dbReference>
<dbReference type="NCBIfam" id="NF045467">
    <property type="entry name" value="Opp4A"/>
    <property type="match status" value="1"/>
</dbReference>
<feature type="chain" id="PRO_5038966921" evidence="5">
    <location>
        <begin position="23"/>
        <end position="615"/>
    </location>
</feature>
<keyword evidence="2" id="KW-0813">Transport</keyword>
<name>A0A0A1MDD7_9BACI</name>
<dbReference type="CDD" id="cd08510">
    <property type="entry name" value="PBP2_Lactococcal_OppA_like"/>
    <property type="match status" value="1"/>
</dbReference>
<protein>
    <submittedName>
        <fullName evidence="7">Oligopeptide-binding protein AppA</fullName>
    </submittedName>
</protein>
<feature type="compositionally biased region" description="Acidic residues" evidence="4">
    <location>
        <begin position="43"/>
        <end position="56"/>
    </location>
</feature>
<gene>
    <name evidence="7" type="primary">appA_1</name>
    <name evidence="7" type="ORF">BN997_00930</name>
</gene>
<dbReference type="EMBL" id="CDGG01000001">
    <property type="protein sequence ID" value="CEI81113.1"/>
    <property type="molecule type" value="Genomic_DNA"/>
</dbReference>
<dbReference type="GO" id="GO:0015833">
    <property type="term" value="P:peptide transport"/>
    <property type="evidence" value="ECO:0007669"/>
    <property type="project" value="TreeGrafter"/>
</dbReference>
<evidence type="ECO:0000313" key="8">
    <source>
        <dbReference type="Proteomes" id="UP000040453"/>
    </source>
</evidence>
<evidence type="ECO:0000259" key="6">
    <source>
        <dbReference type="Pfam" id="PF00496"/>
    </source>
</evidence>
<dbReference type="InterPro" id="IPR030678">
    <property type="entry name" value="Peptide/Ni-bd"/>
</dbReference>
<dbReference type="PANTHER" id="PTHR30290">
    <property type="entry name" value="PERIPLASMIC BINDING COMPONENT OF ABC TRANSPORTER"/>
    <property type="match status" value="1"/>
</dbReference>
<feature type="signal peptide" evidence="5">
    <location>
        <begin position="1"/>
        <end position="22"/>
    </location>
</feature>
<dbReference type="RefSeq" id="WP_042530047.1">
    <property type="nucleotide sequence ID" value="NZ_CAXOIH010000003.1"/>
</dbReference>
<dbReference type="STRING" id="545501.BN997_00930"/>
<dbReference type="Pfam" id="PF00496">
    <property type="entry name" value="SBP_bac_5"/>
    <property type="match status" value="1"/>
</dbReference>
<dbReference type="InterPro" id="IPR050034">
    <property type="entry name" value="Opp4A"/>
</dbReference>
<dbReference type="Proteomes" id="UP000040453">
    <property type="component" value="Unassembled WGS sequence"/>
</dbReference>
<dbReference type="GO" id="GO:0043190">
    <property type="term" value="C:ATP-binding cassette (ABC) transporter complex"/>
    <property type="evidence" value="ECO:0007669"/>
    <property type="project" value="InterPro"/>
</dbReference>
<dbReference type="PROSITE" id="PS51257">
    <property type="entry name" value="PROKAR_LIPOPROTEIN"/>
    <property type="match status" value="1"/>
</dbReference>
<keyword evidence="3 5" id="KW-0732">Signal</keyword>
<sequence length="615" mass="68916">MSKAKFSKLLFAMMLVLLLVLAACSGGSDDAEGDGGGDSGDSGSEENNDSEEADGEIYDIADFSPSKEGEAMDGGELNFGLVSDTVFAGTLNFNFYSDVYDSEVIDWFDEALLEVDDTFTYTQEGAAQFEVNEEGNEFTFTIRDEVNWHDGEPVTAEDWAFAIEVIADPDYDGPRYGDVVNLVGAEEYHDGEADSIEGLEIIDDKTLKMTFKQATPSLLSGGIWSYALPKHIFEDIPVADMSSSDAVRENPIGIGPFKVESITPGESVTYTKNEDYWRGEPSLDKVTLKVIAPQTVVQALETGEVDMVDSFPTDQYPDVVDSLTNVDFLGRLDRSYSYVGFKLGTWDDENGKVDMDLENSKVGDVELRRAMWYAVDNDAVGERFYNGLRWNATTLMPSFYEIYHDDSIETPTYDPDMANQILDEAGYEDVDGDGIRENPDGEELVLNYATMEGGDTAEPLANYYIQSWEQVGIKVEKIDGRLLEFNDFYDRIGQQGNDDPDIDVYSAAWSVGTDVDPTGLWGPNVIYNFTRWEDEENTRLLEEGVSPEAMDLEYRQEVYSEWQEYMVEQVPVFPTVYRAELAPVNERVVNWDIRQEGQEILRYEVGVTQDEPVLP</sequence>
<accession>A0A0A1MDD7</accession>
<keyword evidence="8" id="KW-1185">Reference proteome</keyword>
<dbReference type="AlphaFoldDB" id="A0A0A1MDD7"/>
<dbReference type="InterPro" id="IPR000914">
    <property type="entry name" value="SBP_5_dom"/>
</dbReference>
<evidence type="ECO:0000256" key="5">
    <source>
        <dbReference type="SAM" id="SignalP"/>
    </source>
</evidence>
<dbReference type="OrthoDB" id="9796817at2"/>
<evidence type="ECO:0000256" key="4">
    <source>
        <dbReference type="SAM" id="MobiDB-lite"/>
    </source>
</evidence>
<evidence type="ECO:0000313" key="7">
    <source>
        <dbReference type="EMBL" id="CEI81113.1"/>
    </source>
</evidence>
<evidence type="ECO:0000256" key="1">
    <source>
        <dbReference type="ARBA" id="ARBA00005695"/>
    </source>
</evidence>
<dbReference type="Gene3D" id="3.10.105.10">
    <property type="entry name" value="Dipeptide-binding Protein, Domain 3"/>
    <property type="match status" value="1"/>
</dbReference>
<evidence type="ECO:0000256" key="2">
    <source>
        <dbReference type="ARBA" id="ARBA00022448"/>
    </source>
</evidence>
<dbReference type="Gene3D" id="3.40.190.10">
    <property type="entry name" value="Periplasmic binding protein-like II"/>
    <property type="match status" value="1"/>
</dbReference>
<reference evidence="7 8" key="1">
    <citation type="submission" date="2014-11" db="EMBL/GenBank/DDBJ databases">
        <authorList>
            <person name="Urmite Genomes Urmite Genomes"/>
        </authorList>
    </citation>
    <scope>NUCLEOTIDE SEQUENCE [LARGE SCALE GENOMIC DNA]</scope>
    <source>
        <strain evidence="7 8">Oc5</strain>
    </source>
</reference>
<evidence type="ECO:0000256" key="3">
    <source>
        <dbReference type="ARBA" id="ARBA00022729"/>
    </source>
</evidence>
<dbReference type="GO" id="GO:1904680">
    <property type="term" value="F:peptide transmembrane transporter activity"/>
    <property type="evidence" value="ECO:0007669"/>
    <property type="project" value="TreeGrafter"/>
</dbReference>
<comment type="similarity">
    <text evidence="1">Belongs to the bacterial solute-binding protein 5 family.</text>
</comment>
<proteinExistence type="inferred from homology"/>
<dbReference type="PIRSF" id="PIRSF002741">
    <property type="entry name" value="MppA"/>
    <property type="match status" value="1"/>
</dbReference>
<dbReference type="GO" id="GO:0042597">
    <property type="term" value="C:periplasmic space"/>
    <property type="evidence" value="ECO:0007669"/>
    <property type="project" value="UniProtKB-ARBA"/>
</dbReference>
<feature type="region of interest" description="Disordered" evidence="4">
    <location>
        <begin position="30"/>
        <end position="56"/>
    </location>
</feature>
<organism evidence="7 8">
    <name type="scientific">Oceanobacillus oncorhynchi</name>
    <dbReference type="NCBI Taxonomy" id="545501"/>
    <lineage>
        <taxon>Bacteria</taxon>
        <taxon>Bacillati</taxon>
        <taxon>Bacillota</taxon>
        <taxon>Bacilli</taxon>
        <taxon>Bacillales</taxon>
        <taxon>Bacillaceae</taxon>
        <taxon>Oceanobacillus</taxon>
    </lineage>
</organism>
<dbReference type="InterPro" id="IPR039424">
    <property type="entry name" value="SBP_5"/>
</dbReference>
<dbReference type="PANTHER" id="PTHR30290:SF9">
    <property type="entry name" value="OLIGOPEPTIDE-BINDING PROTEIN APPA"/>
    <property type="match status" value="1"/>
</dbReference>
<feature type="domain" description="Solute-binding protein family 5" evidence="6">
    <location>
        <begin position="126"/>
        <end position="521"/>
    </location>
</feature>